<comment type="similarity">
    <text evidence="2">Belongs to the bacterial solute-binding protein 1 family.</text>
</comment>
<gene>
    <name evidence="5" type="ORF">J2851_006755</name>
</gene>
<keyword evidence="6" id="KW-1185">Reference proteome</keyword>
<sequence>MGFREDGKGTEFTRRDVLKAGAAVAAFGAGLAGAGLGHVGTAVAQQQDMHFEPEKGAELRILRWKKFVQGDEDGWNANTQKFTEKTGVKVRIDAESWEDIRPKAAVAANVGSGPDIIFGWFDDPHQYPDKLVDLTDLATYLGNKYGGWYEAPKRYGMRDGKWIGLPVGAAGNCIVYRKSWLNEAGFETMPRDTDGFLKACQAMAKKGHPAGFALGNAVGDGNTWTHSILWAFGGRMVDDQNNVVINSPETVRALEYVAELYKTFAPGTLSWLDPNNNKAFLAGEIGVTANGISVYYSAKSSQDPAMQAMAKDIEHANMPVGPVGRPTELHLFTQAMVFRHSKYPNAAKEYLRFMMEKDQYEPWQQAAIGYITHPLAAYESNPIWTVDPKHTPYRDTVKNMLWNGYSGKLGPASAAAMADYVVVNMFAEAASGQQTPKEAAARAERRAARYYKV</sequence>
<dbReference type="Gene3D" id="3.40.190.10">
    <property type="entry name" value="Periplasmic binding protein-like II"/>
    <property type="match status" value="1"/>
</dbReference>
<evidence type="ECO:0000256" key="2">
    <source>
        <dbReference type="ARBA" id="ARBA00008520"/>
    </source>
</evidence>
<accession>A0ABS4SWK0</accession>
<dbReference type="Proteomes" id="UP000781958">
    <property type="component" value="Unassembled WGS sequence"/>
</dbReference>
<dbReference type="SUPFAM" id="SSF53850">
    <property type="entry name" value="Periplasmic binding protein-like II"/>
    <property type="match status" value="1"/>
</dbReference>
<dbReference type="Pfam" id="PF13416">
    <property type="entry name" value="SBP_bac_8"/>
    <property type="match status" value="1"/>
</dbReference>
<evidence type="ECO:0000313" key="5">
    <source>
        <dbReference type="EMBL" id="MBP2296936.1"/>
    </source>
</evidence>
<evidence type="ECO:0000256" key="1">
    <source>
        <dbReference type="ARBA" id="ARBA00004418"/>
    </source>
</evidence>
<proteinExistence type="inferred from homology"/>
<dbReference type="PANTHER" id="PTHR43649:SF34">
    <property type="entry name" value="ABC TRANSPORTER PERIPLASMIC-BINDING PROTEIN YCJN-RELATED"/>
    <property type="match status" value="1"/>
</dbReference>
<comment type="caution">
    <text evidence="5">The sequence shown here is derived from an EMBL/GenBank/DDBJ whole genome shotgun (WGS) entry which is preliminary data.</text>
</comment>
<keyword evidence="3" id="KW-0813">Transport</keyword>
<organism evidence="5 6">
    <name type="scientific">Azospirillum rugosum</name>
    <dbReference type="NCBI Taxonomy" id="416170"/>
    <lineage>
        <taxon>Bacteria</taxon>
        <taxon>Pseudomonadati</taxon>
        <taxon>Pseudomonadota</taxon>
        <taxon>Alphaproteobacteria</taxon>
        <taxon>Rhodospirillales</taxon>
        <taxon>Azospirillaceae</taxon>
        <taxon>Azospirillum</taxon>
    </lineage>
</organism>
<dbReference type="InterPro" id="IPR006311">
    <property type="entry name" value="TAT_signal"/>
</dbReference>
<comment type="subcellular location">
    <subcellularLocation>
        <location evidence="1">Periplasm</location>
    </subcellularLocation>
</comment>
<evidence type="ECO:0000313" key="6">
    <source>
        <dbReference type="Proteomes" id="UP000781958"/>
    </source>
</evidence>
<dbReference type="PANTHER" id="PTHR43649">
    <property type="entry name" value="ARABINOSE-BINDING PROTEIN-RELATED"/>
    <property type="match status" value="1"/>
</dbReference>
<keyword evidence="5" id="KW-0762">Sugar transport</keyword>
<dbReference type="InterPro" id="IPR050490">
    <property type="entry name" value="Bact_solute-bd_prot1"/>
</dbReference>
<reference evidence="5 6" key="1">
    <citation type="submission" date="2021-03" db="EMBL/GenBank/DDBJ databases">
        <title>Genomic Encyclopedia of Type Strains, Phase III (KMG-III): the genomes of soil and plant-associated and newly described type strains.</title>
        <authorList>
            <person name="Whitman W."/>
        </authorList>
    </citation>
    <scope>NUCLEOTIDE SEQUENCE [LARGE SCALE GENOMIC DNA]</scope>
    <source>
        <strain evidence="5 6">IMMIB AFH-6</strain>
    </source>
</reference>
<evidence type="ECO:0000256" key="3">
    <source>
        <dbReference type="ARBA" id="ARBA00022448"/>
    </source>
</evidence>
<dbReference type="PROSITE" id="PS51318">
    <property type="entry name" value="TAT"/>
    <property type="match status" value="1"/>
</dbReference>
<name>A0ABS4SWK0_9PROT</name>
<dbReference type="InterPro" id="IPR006059">
    <property type="entry name" value="SBP"/>
</dbReference>
<protein>
    <submittedName>
        <fullName evidence="5">Multiple sugar transport system substrate-binding protein</fullName>
    </submittedName>
</protein>
<evidence type="ECO:0000256" key="4">
    <source>
        <dbReference type="ARBA" id="ARBA00022729"/>
    </source>
</evidence>
<dbReference type="RefSeq" id="WP_209772804.1">
    <property type="nucleotide sequence ID" value="NZ_JAGINP010000037.1"/>
</dbReference>
<dbReference type="EMBL" id="JAGINP010000037">
    <property type="protein sequence ID" value="MBP2296936.1"/>
    <property type="molecule type" value="Genomic_DNA"/>
</dbReference>
<keyword evidence="4" id="KW-0732">Signal</keyword>